<dbReference type="InterPro" id="IPR002666">
    <property type="entry name" value="Folate_carrier"/>
</dbReference>
<dbReference type="PANTHER" id="PTHR10686">
    <property type="entry name" value="FOLATE TRANSPORTER"/>
    <property type="match status" value="1"/>
</dbReference>
<feature type="transmembrane region" description="Helical" evidence="2">
    <location>
        <begin position="113"/>
        <end position="134"/>
    </location>
</feature>
<dbReference type="OMA" id="HAHENRS"/>
<dbReference type="Pfam" id="PF01770">
    <property type="entry name" value="Folate_carrier"/>
    <property type="match status" value="3"/>
</dbReference>
<dbReference type="GO" id="GO:0005886">
    <property type="term" value="C:plasma membrane"/>
    <property type="evidence" value="ECO:0007669"/>
    <property type="project" value="TreeGrafter"/>
</dbReference>
<protein>
    <submittedName>
        <fullName evidence="5">Thiamine transporter 2</fullName>
    </submittedName>
</protein>
<dbReference type="WBParaSite" id="HPLM_0001155001-mRNA-1">
    <property type="protein sequence ID" value="HPLM_0001155001-mRNA-1"/>
    <property type="gene ID" value="HPLM_0001155001"/>
</dbReference>
<dbReference type="SUPFAM" id="SSF103473">
    <property type="entry name" value="MFS general substrate transporter"/>
    <property type="match status" value="1"/>
</dbReference>
<keyword evidence="4" id="KW-1185">Reference proteome</keyword>
<dbReference type="OrthoDB" id="18814at2759"/>
<dbReference type="InterPro" id="IPR036259">
    <property type="entry name" value="MFS_trans_sf"/>
</dbReference>
<dbReference type="EMBL" id="UZAF01017598">
    <property type="protein sequence ID" value="VDO43152.1"/>
    <property type="molecule type" value="Genomic_DNA"/>
</dbReference>
<feature type="transmembrane region" description="Helical" evidence="2">
    <location>
        <begin position="88"/>
        <end position="107"/>
    </location>
</feature>
<proteinExistence type="inferred from homology"/>
<reference evidence="3 4" key="2">
    <citation type="submission" date="2018-11" db="EMBL/GenBank/DDBJ databases">
        <authorList>
            <consortium name="Pathogen Informatics"/>
        </authorList>
    </citation>
    <scope>NUCLEOTIDE SEQUENCE [LARGE SCALE GENOMIC DNA]</scope>
    <source>
        <strain evidence="3 4">MHpl1</strain>
    </source>
</reference>
<evidence type="ECO:0000256" key="1">
    <source>
        <dbReference type="ARBA" id="ARBA00005773"/>
    </source>
</evidence>
<gene>
    <name evidence="3" type="ORF">HPLM_LOCUS11542</name>
</gene>
<organism evidence="5">
    <name type="scientific">Haemonchus placei</name>
    <name type="common">Barber's pole worm</name>
    <dbReference type="NCBI Taxonomy" id="6290"/>
    <lineage>
        <taxon>Eukaryota</taxon>
        <taxon>Metazoa</taxon>
        <taxon>Ecdysozoa</taxon>
        <taxon>Nematoda</taxon>
        <taxon>Chromadorea</taxon>
        <taxon>Rhabditida</taxon>
        <taxon>Rhabditina</taxon>
        <taxon>Rhabditomorpha</taxon>
        <taxon>Strongyloidea</taxon>
        <taxon>Trichostrongylidae</taxon>
        <taxon>Haemonchus</taxon>
    </lineage>
</organism>
<keyword evidence="2" id="KW-1133">Transmembrane helix</keyword>
<dbReference type="GO" id="GO:0090482">
    <property type="term" value="F:vitamin transmembrane transporter activity"/>
    <property type="evidence" value="ECO:0007669"/>
    <property type="project" value="InterPro"/>
</dbReference>
<keyword evidence="2" id="KW-0812">Transmembrane</keyword>
<evidence type="ECO:0000313" key="5">
    <source>
        <dbReference type="WBParaSite" id="HPLM_0001155001-mRNA-1"/>
    </source>
</evidence>
<dbReference type="AlphaFoldDB" id="A0A0N4WKE6"/>
<feature type="transmembrane region" description="Helical" evidence="2">
    <location>
        <begin position="45"/>
        <end position="68"/>
    </location>
</feature>
<comment type="similarity">
    <text evidence="1">Belongs to the reduced folate carrier (RFC) transporter (TC 2.A.48) family.</text>
</comment>
<sequence length="402" mass="45616">MRWQVTTFILCTYGFLKSFRPTEPFLYQYEHETLNISEHVLNAEAVIVFEAVSYIVVWSILVFCSTVFAQQVSKEHFRKATSLTRGAILLGSFLSYAIAQLIILLKWGNYQTLNIISLTSVSVSLVFAIALPSVPWKSAYEKKMSLKDITKPPDDKLFYKDYVKFHFKTFIADLKDIYGNSIMLKWSLWWALATCGYLQIGNYTQTLWGTLIPPNASDIYNGLTEALCPLICRNHNLTTSTCLQFVCRFQNARDSIAALPAVLLVQHLRVDWSRWGELCLAVCSSLNGLLLLLLSQTNNLFVMYGGYIGYRLIYESMITITQFNLAEGLVTASYGLVFGMNTFMALVMQSLLTLVVTSSVGFSLSIRPQFVVYSAYHFVVASIFAVPLVLRVCRFFLRRLSQ</sequence>
<evidence type="ECO:0000313" key="4">
    <source>
        <dbReference type="Proteomes" id="UP000268014"/>
    </source>
</evidence>
<evidence type="ECO:0000313" key="3">
    <source>
        <dbReference type="EMBL" id="VDO43152.1"/>
    </source>
</evidence>
<dbReference type="PANTHER" id="PTHR10686:SF18">
    <property type="entry name" value="IP11787P-RELATED"/>
    <property type="match status" value="1"/>
</dbReference>
<feature type="transmembrane region" description="Helical" evidence="2">
    <location>
        <begin position="332"/>
        <end position="355"/>
    </location>
</feature>
<keyword evidence="2" id="KW-0472">Membrane</keyword>
<name>A0A0N4WKE6_HAEPC</name>
<dbReference type="Proteomes" id="UP000268014">
    <property type="component" value="Unassembled WGS sequence"/>
</dbReference>
<accession>A0A0N4WKE6</accession>
<feature type="transmembrane region" description="Helical" evidence="2">
    <location>
        <begin position="301"/>
        <end position="320"/>
    </location>
</feature>
<feature type="transmembrane region" description="Helical" evidence="2">
    <location>
        <begin position="375"/>
        <end position="397"/>
    </location>
</feature>
<evidence type="ECO:0000256" key="2">
    <source>
        <dbReference type="SAM" id="Phobius"/>
    </source>
</evidence>
<reference evidence="5" key="1">
    <citation type="submission" date="2017-02" db="UniProtKB">
        <authorList>
            <consortium name="WormBaseParasite"/>
        </authorList>
    </citation>
    <scope>IDENTIFICATION</scope>
</reference>